<dbReference type="InterPro" id="IPR039013">
    <property type="entry name" value="YgiF"/>
</dbReference>
<dbReference type="SMART" id="SM01118">
    <property type="entry name" value="CYTH"/>
    <property type="match status" value="1"/>
</dbReference>
<dbReference type="PROSITE" id="PS51707">
    <property type="entry name" value="CYTH"/>
    <property type="match status" value="1"/>
</dbReference>
<dbReference type="InterPro" id="IPR033469">
    <property type="entry name" value="CYTH-like_dom_sf"/>
</dbReference>
<evidence type="ECO:0000313" key="2">
    <source>
        <dbReference type="EMBL" id="KDB44528.1"/>
    </source>
</evidence>
<protein>
    <submittedName>
        <fullName evidence="2">Adenylate cyclase</fullName>
    </submittedName>
</protein>
<evidence type="ECO:0000313" key="3">
    <source>
        <dbReference type="Proteomes" id="UP000027441"/>
    </source>
</evidence>
<accession>A0A836YZR4</accession>
<gene>
    <name evidence="2" type="ORF">HPS9_10175</name>
</gene>
<feature type="domain" description="CYTH" evidence="1">
    <location>
        <begin position="2"/>
        <end position="202"/>
    </location>
</feature>
<reference evidence="2 3" key="1">
    <citation type="submission" date="2014-02" db="EMBL/GenBank/DDBJ databases">
        <title>Comparative genomics of Haemophilus parasuis isolated from pig lungs.</title>
        <authorList>
            <person name="Kittichotirat W."/>
            <person name="Bumgarner R.E."/>
            <person name="Lawrence P."/>
        </authorList>
    </citation>
    <scope>NUCLEOTIDE SEQUENCE [LARGE SCALE GENOMIC DNA]</scope>
    <source>
        <strain evidence="2 3">HPS9</strain>
    </source>
</reference>
<dbReference type="EMBL" id="JDSN01000146">
    <property type="protein sequence ID" value="KDB44528.1"/>
    <property type="molecule type" value="Genomic_DNA"/>
</dbReference>
<dbReference type="CDD" id="cd07756">
    <property type="entry name" value="CYTH-like_Pase_CHAD"/>
    <property type="match status" value="1"/>
</dbReference>
<proteinExistence type="predicted"/>
<dbReference type="Proteomes" id="UP000027441">
    <property type="component" value="Unassembled WGS sequence"/>
</dbReference>
<dbReference type="InterPro" id="IPR023577">
    <property type="entry name" value="CYTH_domain"/>
</dbReference>
<dbReference type="AlphaFoldDB" id="A0A836YZR4"/>
<dbReference type="Gene3D" id="2.40.320.10">
    <property type="entry name" value="Hypothetical Protein Pfu-838710-001"/>
    <property type="match status" value="1"/>
</dbReference>
<dbReference type="Pfam" id="PF01928">
    <property type="entry name" value="CYTH"/>
    <property type="match status" value="1"/>
</dbReference>
<dbReference type="GO" id="GO:0046872">
    <property type="term" value="F:metal ion binding"/>
    <property type="evidence" value="ECO:0007669"/>
    <property type="project" value="TreeGrafter"/>
</dbReference>
<organism evidence="2 3">
    <name type="scientific">Glaesserella parasuis HPS9</name>
    <dbReference type="NCBI Taxonomy" id="1450513"/>
    <lineage>
        <taxon>Bacteria</taxon>
        <taxon>Pseudomonadati</taxon>
        <taxon>Pseudomonadota</taxon>
        <taxon>Gammaproteobacteria</taxon>
        <taxon>Pasteurellales</taxon>
        <taxon>Pasteurellaceae</taxon>
        <taxon>Glaesserella</taxon>
    </lineage>
</organism>
<dbReference type="GO" id="GO:0050355">
    <property type="term" value="F:inorganic triphosphate phosphatase activity"/>
    <property type="evidence" value="ECO:0007669"/>
    <property type="project" value="InterPro"/>
</dbReference>
<comment type="caution">
    <text evidence="2">The sequence shown here is derived from an EMBL/GenBank/DDBJ whole genome shotgun (WGS) entry which is preliminary data.</text>
</comment>
<dbReference type="RefSeq" id="WP_035492265.1">
    <property type="nucleotide sequence ID" value="NZ_JDSN01000146.1"/>
</dbReference>
<name>A0A836YZR4_GLAPU</name>
<sequence>MENEIELKIMLLPENVPMLKQWINAQPILEQGKELLGNTYYDSPDLFFANNKMGLRVRHQNQQYELTLKMKGEIVGGLHIRPEYNLALPDAQPDFKRLVSHFNLPFPQADLLDSQLQPTFSTDFVREKWLITTSTAQIEIALDQGKVKNPFGEEAICEVEFELKQGMLADLIAFLATLPKQDGMWFSSLSKAQRGYLVGQPEQIAKEIDKLTACDIAQLSEKARYQLEQQLVDFWRLMQSPKLAEKLATLYPQQAMEYFTGWEYFKRNLEKLNVWI</sequence>
<dbReference type="PANTHER" id="PTHR39569">
    <property type="entry name" value="INORGANIC TRIPHOSPHATASE"/>
    <property type="match status" value="1"/>
</dbReference>
<dbReference type="SUPFAM" id="SSF55154">
    <property type="entry name" value="CYTH-like phosphatases"/>
    <property type="match status" value="1"/>
</dbReference>
<evidence type="ECO:0000259" key="1">
    <source>
        <dbReference type="PROSITE" id="PS51707"/>
    </source>
</evidence>
<dbReference type="PANTHER" id="PTHR39569:SF1">
    <property type="entry name" value="INORGANIC TRIPHOSPHATASE"/>
    <property type="match status" value="1"/>
</dbReference>